<dbReference type="AlphaFoldDB" id="A0A316HX09"/>
<organism evidence="1 2">
    <name type="scientific">Lentzea atacamensis</name>
    <dbReference type="NCBI Taxonomy" id="531938"/>
    <lineage>
        <taxon>Bacteria</taxon>
        <taxon>Bacillati</taxon>
        <taxon>Actinomycetota</taxon>
        <taxon>Actinomycetes</taxon>
        <taxon>Pseudonocardiales</taxon>
        <taxon>Pseudonocardiaceae</taxon>
        <taxon>Lentzea</taxon>
    </lineage>
</organism>
<sequence length="156" mass="17472">MESATLHTMARRYLRSRNGKLYAEYAALPPERRRRLGDHTDEEKRIFPRQNVVAAMLREIERLDPDDLPPPDRLAALATAATTAQSVFTTDLGPIEAEAAAAERELFRRSIKSWPAAKDLVVEPLGYRRVLATRRWPGGATGWSSGEACNRPCGTR</sequence>
<dbReference type="Proteomes" id="UP000246005">
    <property type="component" value="Unassembled WGS sequence"/>
</dbReference>
<comment type="caution">
    <text evidence="1">The sequence shown here is derived from an EMBL/GenBank/DDBJ whole genome shotgun (WGS) entry which is preliminary data.</text>
</comment>
<dbReference type="RefSeq" id="WP_109638943.1">
    <property type="nucleotide sequence ID" value="NZ_QGHB01000008.1"/>
</dbReference>
<evidence type="ECO:0000313" key="1">
    <source>
        <dbReference type="EMBL" id="PWK84671.1"/>
    </source>
</evidence>
<proteinExistence type="predicted"/>
<evidence type="ECO:0000313" key="2">
    <source>
        <dbReference type="Proteomes" id="UP000246005"/>
    </source>
</evidence>
<protein>
    <submittedName>
        <fullName evidence="1">Uncharacterized protein</fullName>
    </submittedName>
</protein>
<reference evidence="1 2" key="1">
    <citation type="submission" date="2018-05" db="EMBL/GenBank/DDBJ databases">
        <title>Genomic Encyclopedia of Type Strains, Phase IV (KMG-IV): sequencing the most valuable type-strain genomes for metagenomic binning, comparative biology and taxonomic classification.</title>
        <authorList>
            <person name="Goeker M."/>
        </authorList>
    </citation>
    <scope>NUCLEOTIDE SEQUENCE [LARGE SCALE GENOMIC DNA]</scope>
    <source>
        <strain evidence="1 2">DSM 45480</strain>
    </source>
</reference>
<dbReference type="EMBL" id="QGHB01000008">
    <property type="protein sequence ID" value="PWK84671.1"/>
    <property type="molecule type" value="Genomic_DNA"/>
</dbReference>
<accession>A0A316HX09</accession>
<name>A0A316HX09_9PSEU</name>
<gene>
    <name evidence="1" type="ORF">C8D88_108287</name>
</gene>